<protein>
    <submittedName>
        <fullName evidence="6">Diacylglycerol kinase family lipid kinase</fullName>
    </submittedName>
</protein>
<dbReference type="AlphaFoldDB" id="A0A552X4B2"/>
<dbReference type="EMBL" id="VJWL01000001">
    <property type="protein sequence ID" value="TRW49867.1"/>
    <property type="molecule type" value="Genomic_DNA"/>
</dbReference>
<dbReference type="InterPro" id="IPR005218">
    <property type="entry name" value="Diacylglycerol/lipid_kinase"/>
</dbReference>
<organism evidence="6 7">
    <name type="scientific">Aliidiomarina halalkaliphila</name>
    <dbReference type="NCBI Taxonomy" id="2593535"/>
    <lineage>
        <taxon>Bacteria</taxon>
        <taxon>Pseudomonadati</taxon>
        <taxon>Pseudomonadota</taxon>
        <taxon>Gammaproteobacteria</taxon>
        <taxon>Alteromonadales</taxon>
        <taxon>Idiomarinaceae</taxon>
        <taxon>Aliidiomarina</taxon>
    </lineage>
</organism>
<dbReference type="GO" id="GO:0008654">
    <property type="term" value="P:phospholipid biosynthetic process"/>
    <property type="evidence" value="ECO:0007669"/>
    <property type="project" value="InterPro"/>
</dbReference>
<name>A0A552X4B2_9GAMM</name>
<evidence type="ECO:0000313" key="6">
    <source>
        <dbReference type="EMBL" id="TRW49867.1"/>
    </source>
</evidence>
<proteinExistence type="predicted"/>
<dbReference type="SUPFAM" id="SSF111331">
    <property type="entry name" value="NAD kinase/diacylglycerol kinase-like"/>
    <property type="match status" value="1"/>
</dbReference>
<evidence type="ECO:0000313" key="7">
    <source>
        <dbReference type="Proteomes" id="UP000320359"/>
    </source>
</evidence>
<dbReference type="SMART" id="SM00046">
    <property type="entry name" value="DAGKc"/>
    <property type="match status" value="1"/>
</dbReference>
<dbReference type="Proteomes" id="UP000320359">
    <property type="component" value="Unassembled WGS sequence"/>
</dbReference>
<evidence type="ECO:0000256" key="4">
    <source>
        <dbReference type="ARBA" id="ARBA00022840"/>
    </source>
</evidence>
<dbReference type="InterPro" id="IPR050187">
    <property type="entry name" value="Lipid_Phosphate_FormReg"/>
</dbReference>
<dbReference type="InterPro" id="IPR045540">
    <property type="entry name" value="YegS/DAGK_C"/>
</dbReference>
<dbReference type="OrthoDB" id="142078at2"/>
<keyword evidence="3 6" id="KW-0418">Kinase</keyword>
<dbReference type="InterPro" id="IPR001206">
    <property type="entry name" value="Diacylglycerol_kinase_cat_dom"/>
</dbReference>
<evidence type="ECO:0000256" key="2">
    <source>
        <dbReference type="ARBA" id="ARBA00022741"/>
    </source>
</evidence>
<dbReference type="RefSeq" id="WP_143234287.1">
    <property type="nucleotide sequence ID" value="NZ_VJWL01000001.1"/>
</dbReference>
<dbReference type="PANTHER" id="PTHR12358">
    <property type="entry name" value="SPHINGOSINE KINASE"/>
    <property type="match status" value="1"/>
</dbReference>
<dbReference type="PANTHER" id="PTHR12358:SF54">
    <property type="entry name" value="SPHINGOSINE KINASE RELATED PROTEIN"/>
    <property type="match status" value="1"/>
</dbReference>
<keyword evidence="7" id="KW-1185">Reference proteome</keyword>
<dbReference type="GO" id="GO:0016301">
    <property type="term" value="F:kinase activity"/>
    <property type="evidence" value="ECO:0007669"/>
    <property type="project" value="UniProtKB-KW"/>
</dbReference>
<reference evidence="6 7" key="1">
    <citation type="submission" date="2019-07" db="EMBL/GenBank/DDBJ databases">
        <authorList>
            <person name="Yang M."/>
            <person name="Zhao D."/>
            <person name="Xiang H."/>
        </authorList>
    </citation>
    <scope>NUCLEOTIDE SEQUENCE [LARGE SCALE GENOMIC DNA]</scope>
    <source>
        <strain evidence="6 7">IM1326</strain>
    </source>
</reference>
<dbReference type="GO" id="GO:0005524">
    <property type="term" value="F:ATP binding"/>
    <property type="evidence" value="ECO:0007669"/>
    <property type="project" value="UniProtKB-KW"/>
</dbReference>
<dbReference type="Pfam" id="PF19279">
    <property type="entry name" value="YegS_C"/>
    <property type="match status" value="1"/>
</dbReference>
<accession>A0A552X4B2</accession>
<dbReference type="Gene3D" id="3.40.50.10330">
    <property type="entry name" value="Probable inorganic polyphosphate/atp-NAD kinase, domain 1"/>
    <property type="match status" value="1"/>
</dbReference>
<evidence type="ECO:0000259" key="5">
    <source>
        <dbReference type="PROSITE" id="PS50146"/>
    </source>
</evidence>
<comment type="caution">
    <text evidence="6">The sequence shown here is derived from an EMBL/GenBank/DDBJ whole genome shotgun (WGS) entry which is preliminary data.</text>
</comment>
<evidence type="ECO:0000256" key="3">
    <source>
        <dbReference type="ARBA" id="ARBA00022777"/>
    </source>
</evidence>
<dbReference type="InterPro" id="IPR016064">
    <property type="entry name" value="NAD/diacylglycerol_kinase_sf"/>
</dbReference>
<dbReference type="Pfam" id="PF00781">
    <property type="entry name" value="DAGK_cat"/>
    <property type="match status" value="1"/>
</dbReference>
<sequence length="315" mass="34992">MTQIGENKRILLLINPASSSYRRQVVDALMAELEQRAIPFVRLETHELLQKTVVAVEDQLRAHTITDVIVVGGDGTLHQAVNALAGYRLPMGYIPCGTGNDFARGYFGKTYKQQSLSEWIQQAIHGDVHAIDLGQVNQRYFINVAGVGFDAHVAKRLQGRKGRFPSLSYLFTALRILFTVNAQPIELSGSSQKLLALSSRPFFMLNFANGPYFGNGMKIAPHAHVDDGVLAYCFVETAGILRKLRALRRIYRGTHIQFKEVHCGQFHALQVQTVGLPIEVDGEYLGETPAFIRTIPAACLLRGRPLDNHADAFYS</sequence>
<dbReference type="InterPro" id="IPR017438">
    <property type="entry name" value="ATP-NAD_kinase_N"/>
</dbReference>
<evidence type="ECO:0000256" key="1">
    <source>
        <dbReference type="ARBA" id="ARBA00022679"/>
    </source>
</evidence>
<keyword evidence="2" id="KW-0547">Nucleotide-binding</keyword>
<gene>
    <name evidence="6" type="ORF">FM042_03165</name>
</gene>
<dbReference type="Gene3D" id="2.60.200.40">
    <property type="match status" value="1"/>
</dbReference>
<feature type="domain" description="DAGKc" evidence="5">
    <location>
        <begin position="5"/>
        <end position="140"/>
    </location>
</feature>
<keyword evidence="1" id="KW-0808">Transferase</keyword>
<dbReference type="PROSITE" id="PS50146">
    <property type="entry name" value="DAGK"/>
    <property type="match status" value="1"/>
</dbReference>
<dbReference type="NCBIfam" id="TIGR00147">
    <property type="entry name" value="YegS/Rv2252/BmrU family lipid kinase"/>
    <property type="match status" value="1"/>
</dbReference>
<keyword evidence="4" id="KW-0067">ATP-binding</keyword>